<evidence type="ECO:0000256" key="3">
    <source>
        <dbReference type="ARBA" id="ARBA00022679"/>
    </source>
</evidence>
<dbReference type="InterPro" id="IPR023397">
    <property type="entry name" value="SAM-dep_MeTrfase_MraW_recog"/>
</dbReference>
<reference evidence="6" key="1">
    <citation type="journal article" date="2015" name="Nature">
        <title>Complex archaea that bridge the gap between prokaryotes and eukaryotes.</title>
        <authorList>
            <person name="Spang A."/>
            <person name="Saw J.H."/>
            <person name="Jorgensen S.L."/>
            <person name="Zaremba-Niedzwiedzka K."/>
            <person name="Martijn J."/>
            <person name="Lind A.E."/>
            <person name="van Eijk R."/>
            <person name="Schleper C."/>
            <person name="Guy L."/>
            <person name="Ettema T.J."/>
        </authorList>
    </citation>
    <scope>NUCLEOTIDE SEQUENCE</scope>
</reference>
<dbReference type="SUPFAM" id="SSF53335">
    <property type="entry name" value="S-adenosyl-L-methionine-dependent methyltransferases"/>
    <property type="match status" value="1"/>
</dbReference>
<dbReference type="PANTHER" id="PTHR11265">
    <property type="entry name" value="S-ADENOSYL-METHYLTRANSFERASE MRAW"/>
    <property type="match status" value="1"/>
</dbReference>
<evidence type="ECO:0000256" key="4">
    <source>
        <dbReference type="ARBA" id="ARBA00022691"/>
    </source>
</evidence>
<dbReference type="Gene3D" id="3.40.50.150">
    <property type="entry name" value="Vaccinia Virus protein VP39"/>
    <property type="match status" value="1"/>
</dbReference>
<keyword evidence="2" id="KW-0489">Methyltransferase</keyword>
<accession>A0A0F9KVS5</accession>
<keyword evidence="4" id="KW-0949">S-adenosyl-L-methionine</keyword>
<dbReference type="GO" id="GO:0071424">
    <property type="term" value="F:rRNA (cytosine-N4-)-methyltransferase activity"/>
    <property type="evidence" value="ECO:0007669"/>
    <property type="project" value="TreeGrafter"/>
</dbReference>
<organism evidence="6">
    <name type="scientific">marine sediment metagenome</name>
    <dbReference type="NCBI Taxonomy" id="412755"/>
    <lineage>
        <taxon>unclassified sequences</taxon>
        <taxon>metagenomes</taxon>
        <taxon>ecological metagenomes</taxon>
    </lineage>
</organism>
<protein>
    <recommendedName>
        <fullName evidence="7">16S rRNA (Cytosine(1402)-N(4))-methyltransferase</fullName>
    </recommendedName>
</protein>
<evidence type="ECO:0008006" key="7">
    <source>
        <dbReference type="Google" id="ProtNLM"/>
    </source>
</evidence>
<dbReference type="EMBL" id="LAZR01013984">
    <property type="protein sequence ID" value="KKM19450.1"/>
    <property type="molecule type" value="Genomic_DNA"/>
</dbReference>
<dbReference type="Pfam" id="PF01795">
    <property type="entry name" value="Methyltransf_5"/>
    <property type="match status" value="1"/>
</dbReference>
<evidence type="ECO:0000256" key="5">
    <source>
        <dbReference type="SAM" id="MobiDB-lite"/>
    </source>
</evidence>
<dbReference type="AlphaFoldDB" id="A0A0F9KVS5"/>
<keyword evidence="3" id="KW-0808">Transferase</keyword>
<feature type="non-terminal residue" evidence="6">
    <location>
        <position position="1"/>
    </location>
</feature>
<comment type="caution">
    <text evidence="6">The sequence shown here is derived from an EMBL/GenBank/DDBJ whole genome shotgun (WGS) entry which is preliminary data.</text>
</comment>
<gene>
    <name evidence="6" type="ORF">LCGC14_1655570</name>
</gene>
<comment type="similarity">
    <text evidence="1">Belongs to the methyltransferase superfamily. RsmH family.</text>
</comment>
<dbReference type="InterPro" id="IPR029063">
    <property type="entry name" value="SAM-dependent_MTases_sf"/>
</dbReference>
<dbReference type="Gene3D" id="1.10.150.170">
    <property type="entry name" value="Putative methyltransferase TM0872, insert domain"/>
    <property type="match status" value="1"/>
</dbReference>
<proteinExistence type="inferred from homology"/>
<dbReference type="PANTHER" id="PTHR11265:SF0">
    <property type="entry name" value="12S RRNA N4-METHYLCYTIDINE METHYLTRANSFERASE"/>
    <property type="match status" value="1"/>
</dbReference>
<evidence type="ECO:0000256" key="2">
    <source>
        <dbReference type="ARBA" id="ARBA00022603"/>
    </source>
</evidence>
<evidence type="ECO:0000313" key="6">
    <source>
        <dbReference type="EMBL" id="KKM19450.1"/>
    </source>
</evidence>
<sequence length="106" mass="11552">SSIGKGGKSHPATRTFQGLRIAVNSELEEIDAGLEAAVRCLKSPGGRLVTIAYHSLEDGKAKRFMREAARQGRVELLTKKPLVPERSQIRENPSARSAKMRAVEAL</sequence>
<dbReference type="GO" id="GO:0005737">
    <property type="term" value="C:cytoplasm"/>
    <property type="evidence" value="ECO:0007669"/>
    <property type="project" value="TreeGrafter"/>
</dbReference>
<feature type="region of interest" description="Disordered" evidence="5">
    <location>
        <begin position="84"/>
        <end position="106"/>
    </location>
</feature>
<dbReference type="InterPro" id="IPR002903">
    <property type="entry name" value="RsmH"/>
</dbReference>
<dbReference type="GO" id="GO:0070475">
    <property type="term" value="P:rRNA base methylation"/>
    <property type="evidence" value="ECO:0007669"/>
    <property type="project" value="TreeGrafter"/>
</dbReference>
<evidence type="ECO:0000256" key="1">
    <source>
        <dbReference type="ARBA" id="ARBA00010396"/>
    </source>
</evidence>
<name>A0A0F9KVS5_9ZZZZ</name>